<feature type="domain" description="Aminoacyl-tRNA synthetase class Ia" evidence="9">
    <location>
        <begin position="619"/>
        <end position="739"/>
    </location>
</feature>
<dbReference type="GO" id="GO:0004832">
    <property type="term" value="F:valine-tRNA ligase activity"/>
    <property type="evidence" value="ECO:0007669"/>
    <property type="project" value="UniProtKB-EC"/>
</dbReference>
<dbReference type="InterPro" id="IPR002300">
    <property type="entry name" value="aa-tRNA-synth_Ia"/>
</dbReference>
<sequence>MPMEKTFNAAEAEQRLYDAWEKSGAFRAGANASRAETFCIMIPPPNVTGSLHMGHAFNNTLQDILVRWHRMRGFDTLWQPGQDHAGIATQMVVERELAKTNRRRTDMSRDDFTALVWEQKQKSGNTIIDQLKRLGASCDWSRNAFTMSGAPNAPKGEEGNFHDAVIKVFVEMYDKGLIYRGKRLVNWDPHFETAISDLEVEQIEVQGQMWHFKYPLEDGQTYEYVEKDEEGRVTFRETRDYISIATTRPETMLGDGAVAVHPSDERYAPIVGKLCEIPVGPKEHRRLIPIITDEYPDPTFGSGAVKITGAHDFNDYAVAKRSNIPCYRLMDTRAHMRADGAPYAEAAATAMAVAKGEKTLTEAEVDAVNLVPDDLRGLDRYEARKRVIAQINAEGLAVTVLTKSIDKETGAEHLERIPLVEQNKMMQPHGDRSKVVIEPMLTDQWFVDTAKIVEPALDAVRKGMAAQEAGTFDEKAGYTRILPERDAKTYFHWLENIEPWCISRQLWWGHQIPVWYGLGIHPIVFVDDEADGALDEVEMFRLLREGAFDGQDPATYCAASFAAAADRARDDLAALPTPLHAARVVEVADKHEAMAAFTAALGEYEVTQDPTRLIYPVWRDPGVLDTWFSSGLWPIGTLGWPEDTPELKKYFPTDVLVTGFDIIFFWVARMMMMQLAVVDQVPFHTVYVHALVRDEKGRKMSKSLGNVIDPLDLIDEFGADALRFTLTAMAAMGRDLKLSKDRIAGYRNFTTKLWNATRFAEMNAALPRDTGGARPEPSHTVNRWIIGETARARLSVDEALTAYRFNDAANTLYAFVWGKVCDWYVEFAKPLMDGDQAGETRATMAWVLDQCCTLLHPFMPFITEELWGQTGTRSKMLVHADWPAYGADLIDADADREMNWVIALIEEIRSARMQMHVPAGLKLPVVMTAMDDRGRAAWARNEPMIARLARLDGMTEGAAPKGSITVAVEGGNFAIPLEGVIDIAEEKARLSKALEKLDKDMNGLRGRLSNPKFVDSAPEEVVEETREKLALGEEEAAKLKAALARLAEVG</sequence>
<dbReference type="InterPro" id="IPR014729">
    <property type="entry name" value="Rossmann-like_a/b/a_fold"/>
</dbReference>
<evidence type="ECO:0000256" key="8">
    <source>
        <dbReference type="HAMAP-Rule" id="MF_02004"/>
    </source>
</evidence>
<evidence type="ECO:0000259" key="11">
    <source>
        <dbReference type="Pfam" id="PF10458"/>
    </source>
</evidence>
<dbReference type="InterPro" id="IPR009080">
    <property type="entry name" value="tRNAsynth_Ia_anticodon-bd"/>
</dbReference>
<evidence type="ECO:0000256" key="2">
    <source>
        <dbReference type="ARBA" id="ARBA00022598"/>
    </source>
</evidence>
<keyword evidence="6 8" id="KW-0030">Aminoacyl-tRNA synthetase</keyword>
<keyword evidence="5 8" id="KW-0648">Protein biosynthesis</keyword>
<dbReference type="InterPro" id="IPR010978">
    <property type="entry name" value="tRNA-bd_arm"/>
</dbReference>
<evidence type="ECO:0000256" key="1">
    <source>
        <dbReference type="ARBA" id="ARBA00022490"/>
    </source>
</evidence>
<dbReference type="Gene3D" id="1.10.730.10">
    <property type="entry name" value="Isoleucyl-tRNA Synthetase, Domain 1"/>
    <property type="match status" value="1"/>
</dbReference>
<keyword evidence="3 8" id="KW-0547">Nucleotide-binding</keyword>
<feature type="domain" description="Methionyl/Valyl/Leucyl/Isoleucyl-tRNA synthetase anticodon-binding" evidence="10">
    <location>
        <begin position="782"/>
        <end position="926"/>
    </location>
</feature>
<feature type="short sequence motif" description="'HIGH' region" evidence="8">
    <location>
        <begin position="45"/>
        <end position="55"/>
    </location>
</feature>
<accession>A0ABT2NL80</accession>
<dbReference type="SUPFAM" id="SSF47323">
    <property type="entry name" value="Anticodon-binding domain of a subclass of class I aminoacyl-tRNA synthetases"/>
    <property type="match status" value="1"/>
</dbReference>
<protein>
    <recommendedName>
        <fullName evidence="8">Valine--tRNA ligase</fullName>
        <ecNumber evidence="8">6.1.1.9</ecNumber>
    </recommendedName>
    <alternativeName>
        <fullName evidence="8">Valyl-tRNA synthetase</fullName>
        <shortName evidence="8">ValRS</shortName>
    </alternativeName>
</protein>
<dbReference type="InterPro" id="IPR002303">
    <property type="entry name" value="Valyl-tRNA_ligase"/>
</dbReference>
<dbReference type="InterPro" id="IPR037118">
    <property type="entry name" value="Val-tRNA_synth_C_sf"/>
</dbReference>
<evidence type="ECO:0000256" key="6">
    <source>
        <dbReference type="ARBA" id="ARBA00023146"/>
    </source>
</evidence>
<organism evidence="12 13">
    <name type="scientific">Albidovulum sediminis</name>
    <dbReference type="NCBI Taxonomy" id="3066345"/>
    <lineage>
        <taxon>Bacteria</taxon>
        <taxon>Pseudomonadati</taxon>
        <taxon>Pseudomonadota</taxon>
        <taxon>Alphaproteobacteria</taxon>
        <taxon>Rhodobacterales</taxon>
        <taxon>Paracoccaceae</taxon>
        <taxon>Albidovulum</taxon>
    </lineage>
</organism>
<comment type="similarity">
    <text evidence="8">Belongs to the class-I aminoacyl-tRNA synthetase family. ValS type 1 subfamily.</text>
</comment>
<comment type="domain">
    <text evidence="8">The C-terminal coiled-coil domain is crucial for aminoacylation activity.</text>
</comment>
<dbReference type="InterPro" id="IPR033705">
    <property type="entry name" value="Anticodon_Ia_Val"/>
</dbReference>
<feature type="short sequence motif" description="'KMSKS' region" evidence="8">
    <location>
        <begin position="699"/>
        <end position="703"/>
    </location>
</feature>
<comment type="caution">
    <text evidence="12">The sequence shown here is derived from an EMBL/GenBank/DDBJ whole genome shotgun (WGS) entry which is preliminary data.</text>
</comment>
<dbReference type="Gene3D" id="3.40.50.620">
    <property type="entry name" value="HUPs"/>
    <property type="match status" value="3"/>
</dbReference>
<dbReference type="NCBIfam" id="NF004349">
    <property type="entry name" value="PRK05729.1"/>
    <property type="match status" value="1"/>
</dbReference>
<gene>
    <name evidence="8" type="primary">valS</name>
    <name evidence="12" type="ORF">N5I32_09075</name>
</gene>
<proteinExistence type="inferred from homology"/>
<name>A0ABT2NL80_9RHOB</name>
<feature type="domain" description="Valyl-tRNA synthetase tRNA-binding arm" evidence="11">
    <location>
        <begin position="982"/>
        <end position="1047"/>
    </location>
</feature>
<comment type="subcellular location">
    <subcellularLocation>
        <location evidence="8">Cytoplasm</location>
    </subcellularLocation>
</comment>
<dbReference type="CDD" id="cd07962">
    <property type="entry name" value="Anticodon_Ia_Val"/>
    <property type="match status" value="1"/>
</dbReference>
<dbReference type="InterPro" id="IPR013155">
    <property type="entry name" value="M/V/L/I-tRNA-synth_anticd-bd"/>
</dbReference>
<evidence type="ECO:0000256" key="5">
    <source>
        <dbReference type="ARBA" id="ARBA00022917"/>
    </source>
</evidence>
<comment type="subunit">
    <text evidence="8">Monomer.</text>
</comment>
<dbReference type="SUPFAM" id="SSF50677">
    <property type="entry name" value="ValRS/IleRS/LeuRS editing domain"/>
    <property type="match status" value="1"/>
</dbReference>
<keyword evidence="1 8" id="KW-0963">Cytoplasm</keyword>
<dbReference type="Pfam" id="PF00133">
    <property type="entry name" value="tRNA-synt_1"/>
    <property type="match status" value="2"/>
</dbReference>
<evidence type="ECO:0000313" key="13">
    <source>
        <dbReference type="Proteomes" id="UP001205601"/>
    </source>
</evidence>
<evidence type="ECO:0000259" key="10">
    <source>
        <dbReference type="Pfam" id="PF08264"/>
    </source>
</evidence>
<feature type="binding site" evidence="8">
    <location>
        <position position="702"/>
    </location>
    <ligand>
        <name>ATP</name>
        <dbReference type="ChEBI" id="CHEBI:30616"/>
    </ligand>
</feature>
<comment type="catalytic activity">
    <reaction evidence="7 8">
        <text>tRNA(Val) + L-valine + ATP = L-valyl-tRNA(Val) + AMP + diphosphate</text>
        <dbReference type="Rhea" id="RHEA:10704"/>
        <dbReference type="Rhea" id="RHEA-COMP:9672"/>
        <dbReference type="Rhea" id="RHEA-COMP:9708"/>
        <dbReference type="ChEBI" id="CHEBI:30616"/>
        <dbReference type="ChEBI" id="CHEBI:33019"/>
        <dbReference type="ChEBI" id="CHEBI:57762"/>
        <dbReference type="ChEBI" id="CHEBI:78442"/>
        <dbReference type="ChEBI" id="CHEBI:78537"/>
        <dbReference type="ChEBI" id="CHEBI:456215"/>
        <dbReference type="EC" id="6.1.1.9"/>
    </reaction>
</comment>
<evidence type="ECO:0000256" key="7">
    <source>
        <dbReference type="ARBA" id="ARBA00047552"/>
    </source>
</evidence>
<dbReference type="RefSeq" id="WP_261495077.1">
    <property type="nucleotide sequence ID" value="NZ_JAOCQF010000001.1"/>
</dbReference>
<dbReference type="HAMAP" id="MF_02004">
    <property type="entry name" value="Val_tRNA_synth_type1"/>
    <property type="match status" value="1"/>
</dbReference>
<dbReference type="Pfam" id="PF10458">
    <property type="entry name" value="Val_tRNA-synt_C"/>
    <property type="match status" value="1"/>
</dbReference>
<dbReference type="EMBL" id="JAOCQF010000001">
    <property type="protein sequence ID" value="MCT8329661.1"/>
    <property type="molecule type" value="Genomic_DNA"/>
</dbReference>
<dbReference type="PANTHER" id="PTHR11946">
    <property type="entry name" value="VALYL-TRNA SYNTHETASES"/>
    <property type="match status" value="1"/>
</dbReference>
<reference evidence="13" key="1">
    <citation type="submission" date="2023-07" db="EMBL/GenBank/DDBJ databases">
        <title>Defluviimonas sediminis sp. nov., isolated from mangrove sediment.</title>
        <authorList>
            <person name="Liu L."/>
            <person name="Li J."/>
            <person name="Huang Y."/>
            <person name="Pan J."/>
            <person name="Li M."/>
        </authorList>
    </citation>
    <scope>NUCLEOTIDE SEQUENCE [LARGE SCALE GENOMIC DNA]</scope>
    <source>
        <strain evidence="13">FT324</strain>
    </source>
</reference>
<evidence type="ECO:0000256" key="3">
    <source>
        <dbReference type="ARBA" id="ARBA00022741"/>
    </source>
</evidence>
<dbReference type="Gene3D" id="1.10.287.380">
    <property type="entry name" value="Valyl-tRNA synthetase, C-terminal domain"/>
    <property type="match status" value="1"/>
</dbReference>
<dbReference type="Pfam" id="PF08264">
    <property type="entry name" value="Anticodon_1"/>
    <property type="match status" value="1"/>
</dbReference>
<comment type="function">
    <text evidence="8">Catalyzes the attachment of valine to tRNA(Val). As ValRS can inadvertently accommodate and process structurally similar amino acids such as threonine, to avoid such errors, it has a 'posttransfer' editing activity that hydrolyzes mischarged Thr-tRNA(Val) in a tRNA-dependent manner.</text>
</comment>
<evidence type="ECO:0000256" key="4">
    <source>
        <dbReference type="ARBA" id="ARBA00022840"/>
    </source>
</evidence>
<dbReference type="Proteomes" id="UP001205601">
    <property type="component" value="Unassembled WGS sequence"/>
</dbReference>
<dbReference type="InterPro" id="IPR019499">
    <property type="entry name" value="Val-tRNA_synth_tRNA-bd"/>
</dbReference>
<dbReference type="EC" id="6.1.1.9" evidence="8"/>
<keyword evidence="8" id="KW-0175">Coiled coil</keyword>
<keyword evidence="2 8" id="KW-0436">Ligase</keyword>
<dbReference type="Gene3D" id="3.90.740.10">
    <property type="entry name" value="Valyl/Leucyl/Isoleucyl-tRNA synthetase, editing domain"/>
    <property type="match status" value="1"/>
</dbReference>
<evidence type="ECO:0000313" key="12">
    <source>
        <dbReference type="EMBL" id="MCT8329661.1"/>
    </source>
</evidence>
<dbReference type="PRINTS" id="PR00986">
    <property type="entry name" value="TRNASYNTHVAL"/>
</dbReference>
<dbReference type="SUPFAM" id="SSF46589">
    <property type="entry name" value="tRNA-binding arm"/>
    <property type="match status" value="1"/>
</dbReference>
<dbReference type="PROSITE" id="PS00178">
    <property type="entry name" value="AA_TRNA_LIGASE_I"/>
    <property type="match status" value="1"/>
</dbReference>
<dbReference type="PANTHER" id="PTHR11946:SF93">
    <property type="entry name" value="VALINE--TRNA LIGASE, CHLOROPLASTIC_MITOCHONDRIAL 2"/>
    <property type="match status" value="1"/>
</dbReference>
<keyword evidence="4 8" id="KW-0067">ATP-binding</keyword>
<evidence type="ECO:0000259" key="9">
    <source>
        <dbReference type="Pfam" id="PF00133"/>
    </source>
</evidence>
<keyword evidence="13" id="KW-1185">Reference proteome</keyword>
<comment type="domain">
    <text evidence="8">ValRS has two distinct active sites: one for aminoacylation and one for editing. The misactivated threonine is translocated from the active site to the editing site.</text>
</comment>
<feature type="domain" description="Aminoacyl-tRNA synthetase class Ia" evidence="9">
    <location>
        <begin position="16"/>
        <end position="525"/>
    </location>
</feature>
<dbReference type="InterPro" id="IPR009008">
    <property type="entry name" value="Val/Leu/Ile-tRNA-synth_edit"/>
</dbReference>
<dbReference type="InterPro" id="IPR001412">
    <property type="entry name" value="aa-tRNA-synth_I_CS"/>
</dbReference>
<dbReference type="SUPFAM" id="SSF52374">
    <property type="entry name" value="Nucleotidylyl transferase"/>
    <property type="match status" value="1"/>
</dbReference>
<feature type="coiled-coil region" evidence="8">
    <location>
        <begin position="980"/>
        <end position="1049"/>
    </location>
</feature>